<dbReference type="InterPro" id="IPR029326">
    <property type="entry name" value="SSFA2_C"/>
</dbReference>
<feature type="coiled-coil region" evidence="2">
    <location>
        <begin position="1000"/>
        <end position="1031"/>
    </location>
</feature>
<feature type="region of interest" description="Disordered" evidence="3">
    <location>
        <begin position="1090"/>
        <end position="1127"/>
    </location>
</feature>
<dbReference type="PANTHER" id="PTHR17469">
    <property type="entry name" value="SPERM SPECIFIC ANTIGEN 2-RELATED"/>
    <property type="match status" value="1"/>
</dbReference>
<gene>
    <name evidence="6" type="primary">ITPRID2</name>
</gene>
<dbReference type="RefSeq" id="XP_019787129.1">
    <property type="nucleotide sequence ID" value="XM_019931570.2"/>
</dbReference>
<dbReference type="PANTHER" id="PTHR17469:SF11">
    <property type="entry name" value="PROTEIN ITPRID2"/>
    <property type="match status" value="1"/>
</dbReference>
<feature type="compositionally biased region" description="Polar residues" evidence="3">
    <location>
        <begin position="1143"/>
        <end position="1153"/>
    </location>
</feature>
<dbReference type="SMART" id="SM01257">
    <property type="entry name" value="KRAP_IP3R_bind"/>
    <property type="match status" value="1"/>
</dbReference>
<dbReference type="CTD" id="6744"/>
<feature type="compositionally biased region" description="Polar residues" evidence="3">
    <location>
        <begin position="1090"/>
        <end position="1119"/>
    </location>
</feature>
<dbReference type="GO" id="GO:0005102">
    <property type="term" value="F:signaling receptor binding"/>
    <property type="evidence" value="ECO:0007669"/>
    <property type="project" value="InterPro"/>
</dbReference>
<proteinExistence type="predicted"/>
<evidence type="ECO:0000259" key="4">
    <source>
        <dbReference type="SMART" id="SM01257"/>
    </source>
</evidence>
<feature type="region of interest" description="Disordered" evidence="3">
    <location>
        <begin position="423"/>
        <end position="450"/>
    </location>
</feature>
<feature type="region of interest" description="Disordered" evidence="3">
    <location>
        <begin position="1139"/>
        <end position="1159"/>
    </location>
</feature>
<evidence type="ECO:0000256" key="2">
    <source>
        <dbReference type="SAM" id="Coils"/>
    </source>
</evidence>
<dbReference type="Pfam" id="PF14723">
    <property type="entry name" value="SSFA2_C"/>
    <property type="match status" value="1"/>
</dbReference>
<sequence length="1244" mass="136730">MDRPLVASAEAEEELEWQVASRRRKAWAKCRGSWQASETEDLSTEATTQDEDEDDEEDLSGAKLPAAAGRGNVPNEKIAIWLKDCRTPLGASLDEQSSSTLKGVLVRNGGSFEDDLSLGAEANHLHETDAQIENCNNILAKERRLQFHQKGRSMNSTGSGKSSGTVSSVSELLELYEEDPEEILYNLGFGRDEPDIASKIPSRFFNSSSFARGIDIKVFLSAQMQRMEVENPNYALTSRFRQIEVLTTVANAFSSLYSQVSGTPLQRIGSLSSVTSNKETDSPPPLTRSNTANRLMKTLSKLNLCVDKTEKGEGSTLSPAVDKGKTLNLSVMEEIGNKSDQKSQKIVKKKDSSSMLATVKEEVSGSSAAVMENADIDRLSDEANSNFNQEAESGQSKETQSHENKLGEEAGIIKTHLDSDFNMSSHSELENSRELKNVPLSTPEKEPCAPLTIPSIRSIMAQQKDSFEMEEVQSTEGEAPHVPTTYQLGLNKSKRDQLLRTASQHSDSSGFAEDSTDCLSLNHLQVHESLQAMGSSADSCDSETTVTSFGEDLVTPTAQDQPYFNESEEESLTCPQMGREKAATIADKRSDGQDFPQCETVENTGHQQSTCSAGDHVTEITERKEVVSPAQPVELLREASAESDVDKSSECEFAQYTTHHILKSLASIEAKCNEKGAENTTGPPSSVDRVNTALQRAQMKVCTLSNQRVGRSLIKSKDLLKQRYLFAKAGYPLRRSQSLPTTLLSPVRVVSSVNVRLSPGKETRCSPPSFTYKYTPEEEQKLEREAIEHDGQSLVKSTIFISPSFVKKEAAAQSEVNRLEECHQQRTPACSLCAPAPVSQSTCSLHSVPSEWQEGPLCEHMRTLSTHSIPNISGTTCSAFTSPLGCPYSHRHAAYPHRVCSVNPPSAIEMQLRRVLHDIRNSLQNLSQHPVMRGPDLAAAPYSTQKSSVLPLYENTFQELQVMRRSLNLFRTQMMDLELAVLRQQTMVYHHMTEDERYEVDQLQSLRNSVRMELQDLEMQLEERLLGLEEQLHAGMCGSRSADNLSCPSPLNVMEPVTELMREQSYLKSELGLGLGEMGFEIPPGESLESVFSQATSESSSVCSGPSHANRTGVPSSDSVGRPKTHLVPSKKVFRASVALTPTAPSRTGSVQTPPDMESSEEVFAAEEASEAVGPKSEVEKEHGRISLLPAAEEMHKNVEQDELQQVIREIKESIVGEIRREIVSGLLAAVSSSKASNSKQDSH</sequence>
<dbReference type="InterPro" id="IPR043444">
    <property type="entry name" value="TESPA1-like"/>
</dbReference>
<dbReference type="InterPro" id="IPR029325">
    <property type="entry name" value="ITPR-bd"/>
</dbReference>
<keyword evidence="1 2" id="KW-0175">Coiled coil</keyword>
<name>A0A2U4B234_TURTR</name>
<dbReference type="OrthoDB" id="6088188at2759"/>
<feature type="domain" description="ITPR-interacting" evidence="4">
    <location>
        <begin position="146"/>
        <end position="303"/>
    </location>
</feature>
<evidence type="ECO:0000256" key="3">
    <source>
        <dbReference type="SAM" id="MobiDB-lite"/>
    </source>
</evidence>
<evidence type="ECO:0000313" key="5">
    <source>
        <dbReference type="Proteomes" id="UP000245320"/>
    </source>
</evidence>
<protein>
    <submittedName>
        <fullName evidence="6">Protein ITPRID2 isoform X2</fullName>
    </submittedName>
</protein>
<keyword evidence="5" id="KW-1185">Reference proteome</keyword>
<evidence type="ECO:0000256" key="1">
    <source>
        <dbReference type="ARBA" id="ARBA00023054"/>
    </source>
</evidence>
<dbReference type="Proteomes" id="UP000245320">
    <property type="component" value="Chromosome 7"/>
</dbReference>
<feature type="compositionally biased region" description="Acidic residues" evidence="3">
    <location>
        <begin position="38"/>
        <end position="59"/>
    </location>
</feature>
<feature type="region of interest" description="Disordered" evidence="3">
    <location>
        <begin position="31"/>
        <end position="70"/>
    </location>
</feature>
<accession>A0A2U4B234</accession>
<organism evidence="5 6">
    <name type="scientific">Tursiops truncatus</name>
    <name type="common">Atlantic bottle-nosed dolphin</name>
    <name type="synonym">Delphinus truncatus</name>
    <dbReference type="NCBI Taxonomy" id="9739"/>
    <lineage>
        <taxon>Eukaryota</taxon>
        <taxon>Metazoa</taxon>
        <taxon>Chordata</taxon>
        <taxon>Craniata</taxon>
        <taxon>Vertebrata</taxon>
        <taxon>Euteleostomi</taxon>
        <taxon>Mammalia</taxon>
        <taxon>Eutheria</taxon>
        <taxon>Laurasiatheria</taxon>
        <taxon>Artiodactyla</taxon>
        <taxon>Whippomorpha</taxon>
        <taxon>Cetacea</taxon>
        <taxon>Odontoceti</taxon>
        <taxon>Delphinidae</taxon>
        <taxon>Tursiops</taxon>
    </lineage>
</organism>
<evidence type="ECO:0000313" key="6">
    <source>
        <dbReference type="RefSeq" id="XP_019787129.1"/>
    </source>
</evidence>
<dbReference type="Pfam" id="PF14722">
    <property type="entry name" value="KRAP_IP3R_bind"/>
    <property type="match status" value="1"/>
</dbReference>
<dbReference type="GeneID" id="101318766"/>
<dbReference type="AlphaFoldDB" id="A0A2U4B234"/>
<reference evidence="6" key="1">
    <citation type="submission" date="2025-08" db="UniProtKB">
        <authorList>
            <consortium name="RefSeq"/>
        </authorList>
    </citation>
    <scope>IDENTIFICATION</scope>
    <source>
        <tissue evidence="6">Spleen</tissue>
    </source>
</reference>
<feature type="compositionally biased region" description="Basic and acidic residues" evidence="3">
    <location>
        <begin position="427"/>
        <end position="436"/>
    </location>
</feature>